<evidence type="ECO:0000256" key="1">
    <source>
        <dbReference type="SAM" id="Coils"/>
    </source>
</evidence>
<feature type="transmembrane region" description="Helical" evidence="2">
    <location>
        <begin position="61"/>
        <end position="92"/>
    </location>
</feature>
<keyword evidence="2" id="KW-1133">Transmembrane helix</keyword>
<keyword evidence="1" id="KW-0175">Coiled coil</keyword>
<organism evidence="3">
    <name type="scientific">viral metagenome</name>
    <dbReference type="NCBI Taxonomy" id="1070528"/>
    <lineage>
        <taxon>unclassified sequences</taxon>
        <taxon>metagenomes</taxon>
        <taxon>organismal metagenomes</taxon>
    </lineage>
</organism>
<dbReference type="EMBL" id="MN739920">
    <property type="protein sequence ID" value="QHT77631.1"/>
    <property type="molecule type" value="Genomic_DNA"/>
</dbReference>
<evidence type="ECO:0000256" key="2">
    <source>
        <dbReference type="SAM" id="Phobius"/>
    </source>
</evidence>
<protein>
    <submittedName>
        <fullName evidence="3">Uncharacterized protein</fullName>
    </submittedName>
</protein>
<sequence length="158" mass="18443">MPKREPDNIFSYLNNQVHVLNNSKIFAGLMIIILNISSRFVNIKLSKSMESYLKHTFSKQILVFAIAWMGTREIYVALFITLIFTICFEYLFNENSAFCCLPESFKEYHIELLENADVTDEEIAKAKEVLEKAKKKNKDTDLKEYTISNAENYKNYLS</sequence>
<feature type="transmembrane region" description="Helical" evidence="2">
    <location>
        <begin position="25"/>
        <end position="41"/>
    </location>
</feature>
<keyword evidence="2" id="KW-0472">Membrane</keyword>
<evidence type="ECO:0000313" key="3">
    <source>
        <dbReference type="EMBL" id="QHT77631.1"/>
    </source>
</evidence>
<name>A0A6C0HAK4_9ZZZZ</name>
<reference evidence="3" key="1">
    <citation type="journal article" date="2020" name="Nature">
        <title>Giant virus diversity and host interactions through global metagenomics.</title>
        <authorList>
            <person name="Schulz F."/>
            <person name="Roux S."/>
            <person name="Paez-Espino D."/>
            <person name="Jungbluth S."/>
            <person name="Walsh D.A."/>
            <person name="Denef V.J."/>
            <person name="McMahon K.D."/>
            <person name="Konstantinidis K.T."/>
            <person name="Eloe-Fadrosh E.A."/>
            <person name="Kyrpides N.C."/>
            <person name="Woyke T."/>
        </authorList>
    </citation>
    <scope>NUCLEOTIDE SEQUENCE</scope>
    <source>
        <strain evidence="3">GVMAG-M-3300023179-90</strain>
    </source>
</reference>
<feature type="coiled-coil region" evidence="1">
    <location>
        <begin position="116"/>
        <end position="143"/>
    </location>
</feature>
<proteinExistence type="predicted"/>
<accession>A0A6C0HAK4</accession>
<keyword evidence="2" id="KW-0812">Transmembrane</keyword>
<dbReference type="AlphaFoldDB" id="A0A6C0HAK4"/>